<evidence type="ECO:0000313" key="3">
    <source>
        <dbReference type="Proteomes" id="UP000596661"/>
    </source>
</evidence>
<dbReference type="EMBL" id="UZAU01000235">
    <property type="status" value="NOT_ANNOTATED_CDS"/>
    <property type="molecule type" value="Genomic_DNA"/>
</dbReference>
<sequence>MGAVDQIWVGTWKPCLWLYPSKGKGSRRWVLVMIGLRKCWASFLGVSSIVTSFSSEWLWILVAKRLWWDLSHLLLGVAVGVVLLGWETKTTLGFLWLYFFHFWDGVCEGPFQAPFSGELLDDEGVIGWTCDFHVWYTEVDFMVGKLKVRSGSLPSTMKVDKGLPATTSYKLNVDTGLSGVERIYGCCQ</sequence>
<dbReference type="Proteomes" id="UP000596661">
    <property type="component" value="Chromosome 2"/>
</dbReference>
<dbReference type="AlphaFoldDB" id="A0A803NXB2"/>
<organism evidence="2 3">
    <name type="scientific">Cannabis sativa</name>
    <name type="common">Hemp</name>
    <name type="synonym">Marijuana</name>
    <dbReference type="NCBI Taxonomy" id="3483"/>
    <lineage>
        <taxon>Eukaryota</taxon>
        <taxon>Viridiplantae</taxon>
        <taxon>Streptophyta</taxon>
        <taxon>Embryophyta</taxon>
        <taxon>Tracheophyta</taxon>
        <taxon>Spermatophyta</taxon>
        <taxon>Magnoliopsida</taxon>
        <taxon>eudicotyledons</taxon>
        <taxon>Gunneridae</taxon>
        <taxon>Pentapetalae</taxon>
        <taxon>rosids</taxon>
        <taxon>fabids</taxon>
        <taxon>Rosales</taxon>
        <taxon>Cannabaceae</taxon>
        <taxon>Cannabis</taxon>
    </lineage>
</organism>
<reference evidence="2" key="2">
    <citation type="submission" date="2021-03" db="UniProtKB">
        <authorList>
            <consortium name="EnsemblPlants"/>
        </authorList>
    </citation>
    <scope>IDENTIFICATION</scope>
</reference>
<feature type="transmembrane region" description="Helical" evidence="1">
    <location>
        <begin position="29"/>
        <end position="54"/>
    </location>
</feature>
<evidence type="ECO:0000313" key="2">
    <source>
        <dbReference type="EnsemblPlants" id="cds.evm.model.02.2343"/>
    </source>
</evidence>
<dbReference type="Gramene" id="evm.model.02.2343">
    <property type="protein sequence ID" value="cds.evm.model.02.2343"/>
    <property type="gene ID" value="evm.TU.02.2343"/>
</dbReference>
<keyword evidence="3" id="KW-1185">Reference proteome</keyword>
<keyword evidence="1" id="KW-1133">Transmembrane helix</keyword>
<keyword evidence="1" id="KW-0472">Membrane</keyword>
<evidence type="ECO:0000256" key="1">
    <source>
        <dbReference type="SAM" id="Phobius"/>
    </source>
</evidence>
<protein>
    <submittedName>
        <fullName evidence="2">Uncharacterized protein</fullName>
    </submittedName>
</protein>
<reference evidence="2" key="1">
    <citation type="submission" date="2018-11" db="EMBL/GenBank/DDBJ databases">
        <authorList>
            <person name="Grassa J C."/>
        </authorList>
    </citation>
    <scope>NUCLEOTIDE SEQUENCE [LARGE SCALE GENOMIC DNA]</scope>
</reference>
<proteinExistence type="predicted"/>
<dbReference type="EnsemblPlants" id="evm.model.02.2343">
    <property type="protein sequence ID" value="cds.evm.model.02.2343"/>
    <property type="gene ID" value="evm.TU.02.2343"/>
</dbReference>
<accession>A0A803NXB2</accession>
<keyword evidence="1" id="KW-0812">Transmembrane</keyword>
<name>A0A803NXB2_CANSA</name>